<dbReference type="PANTHER" id="PTHR35089:SF1">
    <property type="entry name" value="CHAPERONE PROTEIN SKP"/>
    <property type="match status" value="1"/>
</dbReference>
<evidence type="ECO:0000256" key="1">
    <source>
        <dbReference type="ARBA" id="ARBA00009091"/>
    </source>
</evidence>
<dbReference type="SUPFAM" id="SSF111384">
    <property type="entry name" value="OmpH-like"/>
    <property type="match status" value="1"/>
</dbReference>
<gene>
    <name evidence="5" type="ORF">ACFQ1Q_03480</name>
</gene>
<proteinExistence type="inferred from homology"/>
<feature type="signal peptide" evidence="4">
    <location>
        <begin position="1"/>
        <end position="22"/>
    </location>
</feature>
<dbReference type="EMBL" id="JBHTJL010000009">
    <property type="protein sequence ID" value="MFD1062294.1"/>
    <property type="molecule type" value="Genomic_DNA"/>
</dbReference>
<feature type="chain" id="PRO_5045497383" evidence="4">
    <location>
        <begin position="23"/>
        <end position="177"/>
    </location>
</feature>
<feature type="coiled-coil region" evidence="3">
    <location>
        <begin position="93"/>
        <end position="120"/>
    </location>
</feature>
<dbReference type="Gene3D" id="3.30.910.20">
    <property type="entry name" value="Skp domain"/>
    <property type="match status" value="1"/>
</dbReference>
<dbReference type="InterPro" id="IPR024930">
    <property type="entry name" value="Skp_dom_sf"/>
</dbReference>
<keyword evidence="6" id="KW-1185">Reference proteome</keyword>
<sequence length="177" mass="19572">MRNFKTLLLAVLFLGGISMVQAQSKVAHVDTQEIVKTYPAYLSAAAEAEKAGETAAKSTATKSRAQYDDMVKAFETKAQQYAKEGNTQTQAVNEARQKELEQMKQAIYQEEQRIQQNIQQSVQEAQIAKIAPVQKKIKDAINAVAKTLGYDYILEKGTLIVANGKDITADVKKQLGY</sequence>
<keyword evidence="3" id="KW-0175">Coiled coil</keyword>
<dbReference type="Proteomes" id="UP001597013">
    <property type="component" value="Unassembled WGS sequence"/>
</dbReference>
<evidence type="ECO:0000256" key="2">
    <source>
        <dbReference type="ARBA" id="ARBA00022729"/>
    </source>
</evidence>
<reference evidence="6" key="1">
    <citation type="journal article" date="2019" name="Int. J. Syst. Evol. Microbiol.">
        <title>The Global Catalogue of Microorganisms (GCM) 10K type strain sequencing project: providing services to taxonomists for standard genome sequencing and annotation.</title>
        <authorList>
            <consortium name="The Broad Institute Genomics Platform"/>
            <consortium name="The Broad Institute Genome Sequencing Center for Infectious Disease"/>
            <person name="Wu L."/>
            <person name="Ma J."/>
        </authorList>
    </citation>
    <scope>NUCLEOTIDE SEQUENCE [LARGE SCALE GENOMIC DNA]</scope>
    <source>
        <strain evidence="6">CCUG 62215</strain>
    </source>
</reference>
<accession>A0ABW3N5R8</accession>
<name>A0ABW3N5R8_9FLAO</name>
<comment type="similarity">
    <text evidence="1">Belongs to the Skp family.</text>
</comment>
<dbReference type="PANTHER" id="PTHR35089">
    <property type="entry name" value="CHAPERONE PROTEIN SKP"/>
    <property type="match status" value="1"/>
</dbReference>
<dbReference type="InterPro" id="IPR005632">
    <property type="entry name" value="Chaperone_Skp"/>
</dbReference>
<evidence type="ECO:0000313" key="5">
    <source>
        <dbReference type="EMBL" id="MFD1062294.1"/>
    </source>
</evidence>
<dbReference type="SMART" id="SM00935">
    <property type="entry name" value="OmpH"/>
    <property type="match status" value="1"/>
</dbReference>
<dbReference type="RefSeq" id="WP_386128017.1">
    <property type="nucleotide sequence ID" value="NZ_JBHTJL010000009.1"/>
</dbReference>
<organism evidence="5 6">
    <name type="scientific">Winogradskyella litorisediminis</name>
    <dbReference type="NCBI Taxonomy" id="1156618"/>
    <lineage>
        <taxon>Bacteria</taxon>
        <taxon>Pseudomonadati</taxon>
        <taxon>Bacteroidota</taxon>
        <taxon>Flavobacteriia</taxon>
        <taxon>Flavobacteriales</taxon>
        <taxon>Flavobacteriaceae</taxon>
        <taxon>Winogradskyella</taxon>
    </lineage>
</organism>
<evidence type="ECO:0000256" key="3">
    <source>
        <dbReference type="SAM" id="Coils"/>
    </source>
</evidence>
<evidence type="ECO:0000256" key="4">
    <source>
        <dbReference type="SAM" id="SignalP"/>
    </source>
</evidence>
<keyword evidence="2 4" id="KW-0732">Signal</keyword>
<dbReference type="Pfam" id="PF03938">
    <property type="entry name" value="OmpH"/>
    <property type="match status" value="1"/>
</dbReference>
<protein>
    <submittedName>
        <fullName evidence="5">OmpH family outer membrane protein</fullName>
    </submittedName>
</protein>
<comment type="caution">
    <text evidence="5">The sequence shown here is derived from an EMBL/GenBank/DDBJ whole genome shotgun (WGS) entry which is preliminary data.</text>
</comment>
<evidence type="ECO:0000313" key="6">
    <source>
        <dbReference type="Proteomes" id="UP001597013"/>
    </source>
</evidence>